<accession>A0A834M8J6</accession>
<evidence type="ECO:0000259" key="1">
    <source>
        <dbReference type="Pfam" id="PF17906"/>
    </source>
</evidence>
<dbReference type="InterPro" id="IPR041426">
    <property type="entry name" value="Mos1_HTH"/>
</dbReference>
<reference evidence="2" key="1">
    <citation type="submission" date="2020-08" db="EMBL/GenBank/DDBJ databases">
        <title>Genome sequencing and assembly of the red palm weevil Rhynchophorus ferrugineus.</title>
        <authorList>
            <person name="Dias G.B."/>
            <person name="Bergman C.M."/>
            <person name="Manee M."/>
        </authorList>
    </citation>
    <scope>NUCLEOTIDE SEQUENCE</scope>
    <source>
        <strain evidence="2">AA-2017</strain>
        <tissue evidence="2">Whole larva</tissue>
    </source>
</reference>
<dbReference type="EMBL" id="JAACXV010012423">
    <property type="protein sequence ID" value="KAF7274633.1"/>
    <property type="molecule type" value="Genomic_DNA"/>
</dbReference>
<evidence type="ECO:0000313" key="2">
    <source>
        <dbReference type="EMBL" id="KAF7274633.1"/>
    </source>
</evidence>
<keyword evidence="3" id="KW-1185">Reference proteome</keyword>
<dbReference type="Pfam" id="PF17906">
    <property type="entry name" value="HTH_48"/>
    <property type="match status" value="1"/>
</dbReference>
<gene>
    <name evidence="2" type="ORF">GWI33_012680</name>
</gene>
<sequence>MDKKEFRVLIKYCFLKGKNTVETKTWLDAEFPDTAPGKSTIKDWYAKFRRDEISTEDGEHNGPPKEVVTDENILKIHIMILNDRKLKLNEIADTLKILTERVHHIIHEYLGMRKLCAKWVPRELTFDQRQPKIKRNKPEFLRRCVTMDEIWLHHFTPKSYRQSSELVNPNALAKQLNARNDIEVPWLKRKLPYELINGHIE</sequence>
<name>A0A834M8J6_RHYFE</name>
<organism evidence="2 3">
    <name type="scientific">Rhynchophorus ferrugineus</name>
    <name type="common">Red palm weevil</name>
    <name type="synonym">Curculio ferrugineus</name>
    <dbReference type="NCBI Taxonomy" id="354439"/>
    <lineage>
        <taxon>Eukaryota</taxon>
        <taxon>Metazoa</taxon>
        <taxon>Ecdysozoa</taxon>
        <taxon>Arthropoda</taxon>
        <taxon>Hexapoda</taxon>
        <taxon>Insecta</taxon>
        <taxon>Pterygota</taxon>
        <taxon>Neoptera</taxon>
        <taxon>Endopterygota</taxon>
        <taxon>Coleoptera</taxon>
        <taxon>Polyphaga</taxon>
        <taxon>Cucujiformia</taxon>
        <taxon>Curculionidae</taxon>
        <taxon>Dryophthorinae</taxon>
        <taxon>Rhynchophorus</taxon>
    </lineage>
</organism>
<evidence type="ECO:0000313" key="3">
    <source>
        <dbReference type="Proteomes" id="UP000625711"/>
    </source>
</evidence>
<proteinExistence type="predicted"/>
<dbReference type="AlphaFoldDB" id="A0A834M8J6"/>
<protein>
    <recommendedName>
        <fullName evidence="1">Mos1 transposase HTH domain-containing protein</fullName>
    </recommendedName>
</protein>
<dbReference type="Proteomes" id="UP000625711">
    <property type="component" value="Unassembled WGS sequence"/>
</dbReference>
<dbReference type="PANTHER" id="PTHR46060">
    <property type="entry name" value="MARINER MOS1 TRANSPOSASE-LIKE PROTEIN"/>
    <property type="match status" value="1"/>
</dbReference>
<comment type="caution">
    <text evidence="2">The sequence shown here is derived from an EMBL/GenBank/DDBJ whole genome shotgun (WGS) entry which is preliminary data.</text>
</comment>
<dbReference type="Gene3D" id="1.10.10.1450">
    <property type="match status" value="1"/>
</dbReference>
<dbReference type="OrthoDB" id="616263at2759"/>
<dbReference type="PANTHER" id="PTHR46060:SF1">
    <property type="entry name" value="MARINER MOS1 TRANSPOSASE-LIKE PROTEIN"/>
    <property type="match status" value="1"/>
</dbReference>
<dbReference type="InterPro" id="IPR052709">
    <property type="entry name" value="Transposase-MT_Hybrid"/>
</dbReference>
<feature type="domain" description="Mos1 transposase HTH" evidence="1">
    <location>
        <begin position="3"/>
        <end position="50"/>
    </location>
</feature>